<organism evidence="1 2">
    <name type="scientific">Deinococcus humi</name>
    <dbReference type="NCBI Taxonomy" id="662880"/>
    <lineage>
        <taxon>Bacteria</taxon>
        <taxon>Thermotogati</taxon>
        <taxon>Deinococcota</taxon>
        <taxon>Deinococci</taxon>
        <taxon>Deinococcales</taxon>
        <taxon>Deinococcaceae</taxon>
        <taxon>Deinococcus</taxon>
    </lineage>
</organism>
<dbReference type="RefSeq" id="WP_268240032.1">
    <property type="nucleotide sequence ID" value="NZ_JACHFL010000011.1"/>
</dbReference>
<keyword evidence="2" id="KW-1185">Reference proteome</keyword>
<dbReference type="EMBL" id="JACHFL010000011">
    <property type="protein sequence ID" value="MBB5364582.1"/>
    <property type="molecule type" value="Genomic_DNA"/>
</dbReference>
<gene>
    <name evidence="1" type="ORF">HNQ08_003695</name>
</gene>
<dbReference type="AlphaFoldDB" id="A0A7W8JWL5"/>
<accession>A0A7W8JWL5</accession>
<name>A0A7W8JWL5_9DEIO</name>
<evidence type="ECO:0000313" key="2">
    <source>
        <dbReference type="Proteomes" id="UP000552709"/>
    </source>
</evidence>
<sequence>MLKQGMRAGAAPEALAKEWHQTVLGRVYELTGRTPVLLPMVIA</sequence>
<evidence type="ECO:0000313" key="1">
    <source>
        <dbReference type="EMBL" id="MBB5364582.1"/>
    </source>
</evidence>
<reference evidence="1 2" key="1">
    <citation type="submission" date="2020-08" db="EMBL/GenBank/DDBJ databases">
        <title>Genomic Encyclopedia of Type Strains, Phase IV (KMG-IV): sequencing the most valuable type-strain genomes for metagenomic binning, comparative biology and taxonomic classification.</title>
        <authorList>
            <person name="Goeker M."/>
        </authorList>
    </citation>
    <scope>NUCLEOTIDE SEQUENCE [LARGE SCALE GENOMIC DNA]</scope>
    <source>
        <strain evidence="1 2">DSM 27939</strain>
    </source>
</reference>
<comment type="caution">
    <text evidence="1">The sequence shown here is derived from an EMBL/GenBank/DDBJ whole genome shotgun (WGS) entry which is preliminary data.</text>
</comment>
<protein>
    <submittedName>
        <fullName evidence="1">Uncharacterized protein</fullName>
    </submittedName>
</protein>
<dbReference type="Proteomes" id="UP000552709">
    <property type="component" value="Unassembled WGS sequence"/>
</dbReference>
<proteinExistence type="predicted"/>